<dbReference type="AlphaFoldDB" id="A0A6I6GT05"/>
<reference evidence="1 2" key="1">
    <citation type="submission" date="2019-11" db="EMBL/GenBank/DDBJ databases">
        <authorList>
            <person name="Im W.T."/>
        </authorList>
    </citation>
    <scope>NUCLEOTIDE SEQUENCE [LARGE SCALE GENOMIC DNA]</scope>
    <source>
        <strain evidence="1 2">SB-02</strain>
    </source>
</reference>
<accession>A0A6I6GT05</accession>
<name>A0A6I6GT05_9BACT</name>
<evidence type="ECO:0000313" key="1">
    <source>
        <dbReference type="EMBL" id="QGW28289.1"/>
    </source>
</evidence>
<dbReference type="Proteomes" id="UP000426027">
    <property type="component" value="Chromosome"/>
</dbReference>
<protein>
    <submittedName>
        <fullName evidence="1">Uncharacterized protein</fullName>
    </submittedName>
</protein>
<keyword evidence="2" id="KW-1185">Reference proteome</keyword>
<organism evidence="1 2">
    <name type="scientific">Phnomibacter ginsenosidimutans</name>
    <dbReference type="NCBI Taxonomy" id="2676868"/>
    <lineage>
        <taxon>Bacteria</taxon>
        <taxon>Pseudomonadati</taxon>
        <taxon>Bacteroidota</taxon>
        <taxon>Chitinophagia</taxon>
        <taxon>Chitinophagales</taxon>
        <taxon>Chitinophagaceae</taxon>
        <taxon>Phnomibacter</taxon>
    </lineage>
</organism>
<evidence type="ECO:0000313" key="2">
    <source>
        <dbReference type="Proteomes" id="UP000426027"/>
    </source>
</evidence>
<gene>
    <name evidence="1" type="ORF">GLV81_09435</name>
</gene>
<proteinExistence type="predicted"/>
<dbReference type="KEGG" id="fls:GLV81_09435"/>
<dbReference type="RefSeq" id="WP_157478646.1">
    <property type="nucleotide sequence ID" value="NZ_CP046566.1"/>
</dbReference>
<sequence>MKQVMRRMRKPTPPFFKKLRNIGLVVAGIAGAIATAPIALPAAVTSIAGYFTVAGSIASAVSQLTTREESHPQPSNTIEDVE</sequence>
<dbReference type="EMBL" id="CP046566">
    <property type="protein sequence ID" value="QGW28289.1"/>
    <property type="molecule type" value="Genomic_DNA"/>
</dbReference>